<protein>
    <submittedName>
        <fullName evidence="1">Uncharacterized protein</fullName>
    </submittedName>
</protein>
<organism evidence="1 2">
    <name type="scientific">Phyllobacterium endophyticum</name>
    <dbReference type="NCBI Taxonomy" id="1149773"/>
    <lineage>
        <taxon>Bacteria</taxon>
        <taxon>Pseudomonadati</taxon>
        <taxon>Pseudomonadota</taxon>
        <taxon>Alphaproteobacteria</taxon>
        <taxon>Hyphomicrobiales</taxon>
        <taxon>Phyllobacteriaceae</taxon>
        <taxon>Phyllobacterium</taxon>
    </lineage>
</organism>
<gene>
    <name evidence="1" type="ORF">CU100_10140</name>
</gene>
<keyword evidence="2" id="KW-1185">Reference proteome</keyword>
<dbReference type="AlphaFoldDB" id="A0A2P7AV04"/>
<sequence>MNMMTNHIQAALTGQSRPNITTLTKLVAEQKAITERAEKLLADARKTATDPLEWEVAVSDAQRLIPHLEMDLERNKKALVILEQKLAAKKAALPALQKDYQSALVERSNLAGRFNETIQPRLIDIYNFVADAQRNRQRLVAVAAKGEFEVDTTQGNFPVAFIEAAIEFFAAIGISAPVAAVPTDGDLPLTFEVTNKGNGPHRLYDAQDRAIIIMVGETKVVTLSEGGAKAARSHPDLVIKEVSGPKLIPEEDA</sequence>
<proteinExistence type="predicted"/>
<dbReference type="RefSeq" id="WP_106716461.1">
    <property type="nucleotide sequence ID" value="NZ_JACHXT010000001.1"/>
</dbReference>
<dbReference type="EMBL" id="PGGN01000002">
    <property type="protein sequence ID" value="PSH58017.1"/>
    <property type="molecule type" value="Genomic_DNA"/>
</dbReference>
<evidence type="ECO:0000313" key="1">
    <source>
        <dbReference type="EMBL" id="PSH58017.1"/>
    </source>
</evidence>
<reference evidence="2" key="1">
    <citation type="submission" date="2017-11" db="EMBL/GenBank/DDBJ databases">
        <authorList>
            <person name="Kuznetsova I."/>
            <person name="Sazanova A."/>
            <person name="Chirak E."/>
            <person name="Safronova V."/>
            <person name="Willems A."/>
        </authorList>
    </citation>
    <scope>NUCLEOTIDE SEQUENCE [LARGE SCALE GENOMIC DNA]</scope>
    <source>
        <strain evidence="2">PEPV15</strain>
    </source>
</reference>
<accession>A0A2P7AV04</accession>
<dbReference type="Proteomes" id="UP000241158">
    <property type="component" value="Unassembled WGS sequence"/>
</dbReference>
<comment type="caution">
    <text evidence="1">The sequence shown here is derived from an EMBL/GenBank/DDBJ whole genome shotgun (WGS) entry which is preliminary data.</text>
</comment>
<name>A0A2P7AV04_9HYPH</name>
<evidence type="ECO:0000313" key="2">
    <source>
        <dbReference type="Proteomes" id="UP000241158"/>
    </source>
</evidence>